<feature type="domain" description="PPM-type phosphatase" evidence="1">
    <location>
        <begin position="151"/>
        <end position="344"/>
    </location>
</feature>
<dbReference type="InterPro" id="IPR001932">
    <property type="entry name" value="PPM-type_phosphatase-like_dom"/>
</dbReference>
<sequence>MEALNEATCLPLAEDVEWVRVEEPAEVGRVRRVATTLAERLAFPATRIAEVGIAVTEIATNLHKHAREGVVLVRSVRGTTQAAVEVLAVDSGPGIADVGLAFQDGQSTTGTLGVGLGAVARLADRYAITSRPGRGTALSARFHPRRGDLPEIPEDVAAGITRAIGGEEVCGDAYAVRRSPGRMVMMMCDGSGHGPLAATASQAAVRLFCELGPTAPEDLVARIHRELRGTRGGAVAVADLDLVGRTVRYAGLGNIGGAVLADGQKKGMISVPGVAGYQARTIRAFDYPLPEGAAVVMHSDGLTERWTVEQDDDLMTAAPLVIAGALLRDAGVRKDDACVLVGKTR</sequence>
<dbReference type="AlphaFoldDB" id="A0A2T0THL2"/>
<dbReference type="Gene3D" id="3.30.565.10">
    <property type="entry name" value="Histidine kinase-like ATPase, C-terminal domain"/>
    <property type="match status" value="1"/>
</dbReference>
<dbReference type="InterPro" id="IPR036890">
    <property type="entry name" value="HATPase_C_sf"/>
</dbReference>
<dbReference type="OrthoDB" id="479131at2"/>
<reference evidence="2 3" key="1">
    <citation type="submission" date="2018-03" db="EMBL/GenBank/DDBJ databases">
        <title>Genomic Encyclopedia of Archaeal and Bacterial Type Strains, Phase II (KMG-II): from individual species to whole genera.</title>
        <authorList>
            <person name="Goeker M."/>
        </authorList>
    </citation>
    <scope>NUCLEOTIDE SEQUENCE [LARGE SCALE GENOMIC DNA]</scope>
    <source>
        <strain evidence="2 3">DSM 44720</strain>
    </source>
</reference>
<keyword evidence="2" id="KW-0418">Kinase</keyword>
<dbReference type="InterPro" id="IPR003594">
    <property type="entry name" value="HATPase_dom"/>
</dbReference>
<dbReference type="RefSeq" id="WP_106186658.1">
    <property type="nucleotide sequence ID" value="NZ_PVTF01000002.1"/>
</dbReference>
<dbReference type="InterPro" id="IPR036457">
    <property type="entry name" value="PPM-type-like_dom_sf"/>
</dbReference>
<comment type="caution">
    <text evidence="2">The sequence shown here is derived from an EMBL/GenBank/DDBJ whole genome shotgun (WGS) entry which is preliminary data.</text>
</comment>
<organism evidence="2 3">
    <name type="scientific">Umezawaea tangerina</name>
    <dbReference type="NCBI Taxonomy" id="84725"/>
    <lineage>
        <taxon>Bacteria</taxon>
        <taxon>Bacillati</taxon>
        <taxon>Actinomycetota</taxon>
        <taxon>Actinomycetes</taxon>
        <taxon>Pseudonocardiales</taxon>
        <taxon>Pseudonocardiaceae</taxon>
        <taxon>Umezawaea</taxon>
    </lineage>
</organism>
<dbReference type="SUPFAM" id="SSF55874">
    <property type="entry name" value="ATPase domain of HSP90 chaperone/DNA topoisomerase II/histidine kinase"/>
    <property type="match status" value="1"/>
</dbReference>
<dbReference type="PANTHER" id="PTHR35801:SF1">
    <property type="entry name" value="PHOSPHOSERINE PHOSPHATASE RSBX"/>
    <property type="match status" value="1"/>
</dbReference>
<name>A0A2T0THL2_9PSEU</name>
<dbReference type="Gene3D" id="3.60.40.10">
    <property type="entry name" value="PPM-type phosphatase domain"/>
    <property type="match status" value="1"/>
</dbReference>
<protein>
    <submittedName>
        <fullName evidence="2">Anti-sigma regulatory factor (Ser/Thr protein kinase)</fullName>
    </submittedName>
</protein>
<dbReference type="SMART" id="SM00331">
    <property type="entry name" value="PP2C_SIG"/>
    <property type="match status" value="1"/>
</dbReference>
<evidence type="ECO:0000313" key="2">
    <source>
        <dbReference type="EMBL" id="PRY45123.1"/>
    </source>
</evidence>
<accession>A0A2T0THL2</accession>
<dbReference type="Pfam" id="PF13581">
    <property type="entry name" value="HATPase_c_2"/>
    <property type="match status" value="1"/>
</dbReference>
<gene>
    <name evidence="2" type="ORF">CLV43_102688</name>
</gene>
<dbReference type="InterPro" id="IPR039248">
    <property type="entry name" value="Ptase_RsbX"/>
</dbReference>
<keyword evidence="3" id="KW-1185">Reference proteome</keyword>
<proteinExistence type="predicted"/>
<dbReference type="EMBL" id="PVTF01000002">
    <property type="protein sequence ID" value="PRY45123.1"/>
    <property type="molecule type" value="Genomic_DNA"/>
</dbReference>
<dbReference type="Proteomes" id="UP000239494">
    <property type="component" value="Unassembled WGS sequence"/>
</dbReference>
<dbReference type="GO" id="GO:0016301">
    <property type="term" value="F:kinase activity"/>
    <property type="evidence" value="ECO:0007669"/>
    <property type="project" value="UniProtKB-KW"/>
</dbReference>
<dbReference type="SUPFAM" id="SSF81606">
    <property type="entry name" value="PP2C-like"/>
    <property type="match status" value="1"/>
</dbReference>
<dbReference type="Pfam" id="PF07228">
    <property type="entry name" value="SpoIIE"/>
    <property type="match status" value="1"/>
</dbReference>
<dbReference type="CDD" id="cd16934">
    <property type="entry name" value="HATPase_RsbT-like"/>
    <property type="match status" value="1"/>
</dbReference>
<dbReference type="PANTHER" id="PTHR35801">
    <property type="entry name" value="PHOSPHOSERINE PHOSPHATASE RSBX"/>
    <property type="match status" value="1"/>
</dbReference>
<evidence type="ECO:0000313" key="3">
    <source>
        <dbReference type="Proteomes" id="UP000239494"/>
    </source>
</evidence>
<evidence type="ECO:0000259" key="1">
    <source>
        <dbReference type="SMART" id="SM00331"/>
    </source>
</evidence>
<keyword evidence="2" id="KW-0808">Transferase</keyword>